<comment type="similarity">
    <text evidence="1 4">Belongs to the Glu/Leu/Phe/Val dehydrogenases family.</text>
</comment>
<dbReference type="SMART" id="SM00839">
    <property type="entry name" value="ELFV_dehydrog"/>
    <property type="match status" value="1"/>
</dbReference>
<dbReference type="InterPro" id="IPR036291">
    <property type="entry name" value="NAD(P)-bd_dom_sf"/>
</dbReference>
<comment type="caution">
    <text evidence="6">The sequence shown here is derived from an EMBL/GenBank/DDBJ whole genome shotgun (WGS) entry which is preliminary data.</text>
</comment>
<evidence type="ECO:0000313" key="6">
    <source>
        <dbReference type="EMBL" id="MCX7572197.1"/>
    </source>
</evidence>
<evidence type="ECO:0000256" key="1">
    <source>
        <dbReference type="ARBA" id="ARBA00006382"/>
    </source>
</evidence>
<evidence type="ECO:0000256" key="4">
    <source>
        <dbReference type="RuleBase" id="RU004417"/>
    </source>
</evidence>
<dbReference type="PANTHER" id="PTHR42722:SF1">
    <property type="entry name" value="VALINE DEHYDROGENASE"/>
    <property type="match status" value="1"/>
</dbReference>
<evidence type="ECO:0000259" key="5">
    <source>
        <dbReference type="SMART" id="SM00839"/>
    </source>
</evidence>
<dbReference type="InterPro" id="IPR016211">
    <property type="entry name" value="Glu/Phe/Leu/Val/Trp_DH_bac/arc"/>
</dbReference>
<evidence type="ECO:0000256" key="2">
    <source>
        <dbReference type="ARBA" id="ARBA00023002"/>
    </source>
</evidence>
<dbReference type="Gene3D" id="3.40.50.10860">
    <property type="entry name" value="Leucine Dehydrogenase, chain A, domain 1"/>
    <property type="match status" value="1"/>
</dbReference>
<proteinExistence type="inferred from homology"/>
<dbReference type="InterPro" id="IPR033524">
    <property type="entry name" value="Glu/Leu/Phe/Val_DH_AS"/>
</dbReference>
<sequence>MGIFDEMAKYGHEQLHFFQHRGTKLKAIVAIHDTTLGPALGGCRMRPYETEEDALFDVLRLSRGMTYKCGVADVDNGGGKSVIIGDPNTDKSPEMFRAFGRFVGSLGGRFYTGTDMGTTPMDFVHASREAQHGGFVGLPEEYGGSGNTAIPTALGVYQGIRATAKVLWGHEDLTGKRFAVQGVGKVGALTVERLVAAGAQVYITDVYQPFVDALVAKVPPVQMLGVVAPDEIYGLDVDMFVPCALGAIVNDETIPQFKCKAIVGSANNQLLDMEKHGKMLHEKGILYAPDYLVNAGGLIQVADELKGYVEARVMAKTNSIYEMLLQVYALSTEQNIPTWLAADRLVEERIARVEDLKSMFSL</sequence>
<dbReference type="CDD" id="cd01075">
    <property type="entry name" value="NAD_bind_Leu_Phe_Val_DH"/>
    <property type="match status" value="1"/>
</dbReference>
<organism evidence="6 7">
    <name type="scientific">Tumebacillus lacus</name>
    <dbReference type="NCBI Taxonomy" id="2995335"/>
    <lineage>
        <taxon>Bacteria</taxon>
        <taxon>Bacillati</taxon>
        <taxon>Bacillota</taxon>
        <taxon>Bacilli</taxon>
        <taxon>Bacillales</taxon>
        <taxon>Alicyclobacillaceae</taxon>
        <taxon>Tumebacillus</taxon>
    </lineage>
</organism>
<name>A0ABT3X8G3_9BACL</name>
<dbReference type="InterPro" id="IPR006097">
    <property type="entry name" value="Glu/Leu/Phe/Val/Trp_DH_dimer"/>
</dbReference>
<evidence type="ECO:0000313" key="7">
    <source>
        <dbReference type="Proteomes" id="UP001208017"/>
    </source>
</evidence>
<dbReference type="SUPFAM" id="SSF53223">
    <property type="entry name" value="Aminoacid dehydrogenase-like, N-terminal domain"/>
    <property type="match status" value="1"/>
</dbReference>
<dbReference type="EMBL" id="JAPMLT010000017">
    <property type="protein sequence ID" value="MCX7572197.1"/>
    <property type="molecule type" value="Genomic_DNA"/>
</dbReference>
<dbReference type="PROSITE" id="PS00074">
    <property type="entry name" value="GLFV_DEHYDROGENASE"/>
    <property type="match status" value="1"/>
</dbReference>
<dbReference type="Proteomes" id="UP001208017">
    <property type="component" value="Unassembled WGS sequence"/>
</dbReference>
<reference evidence="6 7" key="1">
    <citation type="submission" date="2022-11" db="EMBL/GenBank/DDBJ databases">
        <title>Study of microbial diversity in lake waters.</title>
        <authorList>
            <person name="Zhang J."/>
        </authorList>
    </citation>
    <scope>NUCLEOTIDE SEQUENCE [LARGE SCALE GENOMIC DNA]</scope>
    <source>
        <strain evidence="6 7">DT12</strain>
    </source>
</reference>
<protein>
    <submittedName>
        <fullName evidence="6">Glu/Leu/Phe/Val dehydrogenase</fullName>
    </submittedName>
</protein>
<dbReference type="PRINTS" id="PR00082">
    <property type="entry name" value="GLFDHDRGNASE"/>
</dbReference>
<feature type="domain" description="Glutamate/phenylalanine/leucine/valine/L-tryptophan dehydrogenase C-terminal" evidence="5">
    <location>
        <begin position="149"/>
        <end position="357"/>
    </location>
</feature>
<dbReference type="Pfam" id="PF02812">
    <property type="entry name" value="ELFV_dehydrog_N"/>
    <property type="match status" value="1"/>
</dbReference>
<dbReference type="PANTHER" id="PTHR42722">
    <property type="entry name" value="LEUCINE DEHYDROGENASE"/>
    <property type="match status" value="1"/>
</dbReference>
<dbReference type="InterPro" id="IPR006096">
    <property type="entry name" value="Glu/Leu/Phe/Val/Trp_DH_C"/>
</dbReference>
<keyword evidence="7" id="KW-1185">Reference proteome</keyword>
<dbReference type="InterPro" id="IPR006095">
    <property type="entry name" value="Glu/Leu/Phe/Val/Trp_DH"/>
</dbReference>
<dbReference type="Gene3D" id="3.40.50.720">
    <property type="entry name" value="NAD(P)-binding Rossmann-like Domain"/>
    <property type="match status" value="1"/>
</dbReference>
<dbReference type="Pfam" id="PF00208">
    <property type="entry name" value="ELFV_dehydrog"/>
    <property type="match status" value="1"/>
</dbReference>
<evidence type="ECO:0000256" key="3">
    <source>
        <dbReference type="ARBA" id="ARBA00023027"/>
    </source>
</evidence>
<accession>A0ABT3X8G3</accession>
<keyword evidence="3" id="KW-0520">NAD</keyword>
<keyword evidence="2 4" id="KW-0560">Oxidoreductase</keyword>
<dbReference type="PIRSF" id="PIRSF000188">
    <property type="entry name" value="Phe_leu_dh"/>
    <property type="match status" value="1"/>
</dbReference>
<dbReference type="SUPFAM" id="SSF51735">
    <property type="entry name" value="NAD(P)-binding Rossmann-fold domains"/>
    <property type="match status" value="1"/>
</dbReference>
<dbReference type="InterPro" id="IPR046346">
    <property type="entry name" value="Aminoacid_DH-like_N_sf"/>
</dbReference>
<gene>
    <name evidence="6" type="ORF">OS242_20015</name>
</gene>